<dbReference type="SUPFAM" id="SSF56784">
    <property type="entry name" value="HAD-like"/>
    <property type="match status" value="1"/>
</dbReference>
<dbReference type="NCBIfam" id="TIGR01549">
    <property type="entry name" value="HAD-SF-IA-v1"/>
    <property type="match status" value="1"/>
</dbReference>
<dbReference type="EMBL" id="JAQAGZ010000017">
    <property type="protein sequence ID" value="MCZ8515376.1"/>
    <property type="molecule type" value="Genomic_DNA"/>
</dbReference>
<dbReference type="PANTHER" id="PTHR43611">
    <property type="entry name" value="ALPHA-D-GLUCOSE 1-PHOSPHATE PHOSPHATASE"/>
    <property type="match status" value="1"/>
</dbReference>
<dbReference type="Gene3D" id="3.40.50.1000">
    <property type="entry name" value="HAD superfamily/HAD-like"/>
    <property type="match status" value="1"/>
</dbReference>
<sequence length="201" mass="22584">MSKTQLVLDVGGVLGTNLTRFWHELAASASLSYEDLRRLYKQELRDKCWTGEISEPDFFTWACSIQSSMNESQARSLMLSCLQPLPAYKLVPDWSKIYDLHILSNHRSEWLAPFLAPILPYFQTVTISSEIGCAKPSPDIFKHAASVLPKGATVLFVDDTEHNLTAAADHGWQILLADSEGHWIHQIAATNQRFPLTSPNE</sequence>
<dbReference type="SFLD" id="SFLDS00003">
    <property type="entry name" value="Haloacid_Dehalogenase"/>
    <property type="match status" value="1"/>
</dbReference>
<reference evidence="1 2" key="1">
    <citation type="submission" date="2022-12" db="EMBL/GenBank/DDBJ databases">
        <title>Draft genome sequence of Paenibacillus sp. dW9.</title>
        <authorList>
            <person name="Choi E.-W."/>
            <person name="Kim D.-U."/>
        </authorList>
    </citation>
    <scope>NUCLEOTIDE SEQUENCE [LARGE SCALE GENOMIC DNA]</scope>
    <source>
        <strain evidence="2">dW9</strain>
    </source>
</reference>
<protein>
    <submittedName>
        <fullName evidence="1">HAD-IA family hydrolase</fullName>
    </submittedName>
</protein>
<dbReference type="InterPro" id="IPR036412">
    <property type="entry name" value="HAD-like_sf"/>
</dbReference>
<accession>A0ABT4QF48</accession>
<dbReference type="InterPro" id="IPR006439">
    <property type="entry name" value="HAD-SF_hydro_IA"/>
</dbReference>
<dbReference type="PANTHER" id="PTHR43611:SF3">
    <property type="entry name" value="FLAVIN MONONUCLEOTIDE HYDROLASE 1, CHLOROPLATIC"/>
    <property type="match status" value="1"/>
</dbReference>
<name>A0ABT4QF48_9BACL</name>
<dbReference type="RefSeq" id="WP_269883906.1">
    <property type="nucleotide sequence ID" value="NZ_JAQAGZ010000017.1"/>
</dbReference>
<dbReference type="InterPro" id="IPR023198">
    <property type="entry name" value="PGP-like_dom2"/>
</dbReference>
<dbReference type="SFLD" id="SFLDG01129">
    <property type="entry name" value="C1.5:_HAD__Beta-PGM__Phosphata"/>
    <property type="match status" value="1"/>
</dbReference>
<gene>
    <name evidence="1" type="ORF">O9H85_23785</name>
</gene>
<keyword evidence="2" id="KW-1185">Reference proteome</keyword>
<dbReference type="Gene3D" id="1.10.150.240">
    <property type="entry name" value="Putative phosphatase, domain 2"/>
    <property type="match status" value="1"/>
</dbReference>
<organism evidence="1 2">
    <name type="scientific">Paenibacillus gyeongsangnamensis</name>
    <dbReference type="NCBI Taxonomy" id="3388067"/>
    <lineage>
        <taxon>Bacteria</taxon>
        <taxon>Bacillati</taxon>
        <taxon>Bacillota</taxon>
        <taxon>Bacilli</taxon>
        <taxon>Bacillales</taxon>
        <taxon>Paenibacillaceae</taxon>
        <taxon>Paenibacillus</taxon>
    </lineage>
</organism>
<comment type="caution">
    <text evidence="1">The sequence shown here is derived from an EMBL/GenBank/DDBJ whole genome shotgun (WGS) entry which is preliminary data.</text>
</comment>
<dbReference type="Proteomes" id="UP001527882">
    <property type="component" value="Unassembled WGS sequence"/>
</dbReference>
<keyword evidence="1" id="KW-0378">Hydrolase</keyword>
<dbReference type="GO" id="GO:0016787">
    <property type="term" value="F:hydrolase activity"/>
    <property type="evidence" value="ECO:0007669"/>
    <property type="project" value="UniProtKB-KW"/>
</dbReference>
<proteinExistence type="predicted"/>
<evidence type="ECO:0000313" key="1">
    <source>
        <dbReference type="EMBL" id="MCZ8515376.1"/>
    </source>
</evidence>
<evidence type="ECO:0000313" key="2">
    <source>
        <dbReference type="Proteomes" id="UP001527882"/>
    </source>
</evidence>
<dbReference type="InterPro" id="IPR023214">
    <property type="entry name" value="HAD_sf"/>
</dbReference>
<dbReference type="Pfam" id="PF00702">
    <property type="entry name" value="Hydrolase"/>
    <property type="match status" value="1"/>
</dbReference>